<dbReference type="PANTHER" id="PTHR48449">
    <property type="entry name" value="DUF1985 DOMAIN-CONTAINING PROTEIN"/>
    <property type="match status" value="1"/>
</dbReference>
<dbReference type="AlphaFoldDB" id="A0A8K0DWC4"/>
<dbReference type="Pfam" id="PF09331">
    <property type="entry name" value="DUF1985"/>
    <property type="match status" value="1"/>
</dbReference>
<evidence type="ECO:0000259" key="2">
    <source>
        <dbReference type="Pfam" id="PF09331"/>
    </source>
</evidence>
<reference evidence="3" key="1">
    <citation type="submission" date="2020-03" db="EMBL/GenBank/DDBJ databases">
        <title>A high-quality chromosome-level genome assembly of a woody plant with both climbing and erect habits, Rhamnella rubrinervis.</title>
        <authorList>
            <person name="Lu Z."/>
            <person name="Yang Y."/>
            <person name="Zhu X."/>
            <person name="Sun Y."/>
        </authorList>
    </citation>
    <scope>NUCLEOTIDE SEQUENCE</scope>
    <source>
        <strain evidence="3">BYM</strain>
        <tissue evidence="3">Leaf</tissue>
    </source>
</reference>
<feature type="compositionally biased region" description="Basic and acidic residues" evidence="1">
    <location>
        <begin position="279"/>
        <end position="295"/>
    </location>
</feature>
<keyword evidence="4" id="KW-1185">Reference proteome</keyword>
<evidence type="ECO:0000313" key="4">
    <source>
        <dbReference type="Proteomes" id="UP000796880"/>
    </source>
</evidence>
<sequence length="365" mass="41257">MLKESITYFRMFDKDDMYGAKVTIKSNLNKAMKKIRSKLNSKQLGLFESTCFGHFLRANKLQVTIQELGLITGSCCGAIPVDKPSPHRFRDTYFGGRKLPLHNSDIVDVFDTAMCKDDHDMLKLALLFFFETIVLSKETPTPMHIDRIDMLDDFNSYPWGTVSYHITVRSMRGCPAKIANNSHTYTLIGFPLAFMFWGYETIPPIATMFGIKSKDINCPRLLNWTTTGYATMKKLDPIFSKPNMEVISVLEPTRYEMDFAQSIHWPIWRRPYDAPPIVAEKKSNDITKESKRSDANADGDDDVIGGDDYGMDHGGGDETVNVQMEANTEHVDTTPHPDVFRPSSPITSDHNVQVFTKMSPAKLAG</sequence>
<dbReference type="Proteomes" id="UP000796880">
    <property type="component" value="Unassembled WGS sequence"/>
</dbReference>
<comment type="caution">
    <text evidence="3">The sequence shown here is derived from an EMBL/GenBank/DDBJ whole genome shotgun (WGS) entry which is preliminary data.</text>
</comment>
<accession>A0A8K0DWC4</accession>
<protein>
    <recommendedName>
        <fullName evidence="2">DUF1985 domain-containing protein</fullName>
    </recommendedName>
</protein>
<feature type="region of interest" description="Disordered" evidence="1">
    <location>
        <begin position="279"/>
        <end position="309"/>
    </location>
</feature>
<evidence type="ECO:0000256" key="1">
    <source>
        <dbReference type="SAM" id="MobiDB-lite"/>
    </source>
</evidence>
<feature type="domain" description="DUF1985" evidence="2">
    <location>
        <begin position="59"/>
        <end position="170"/>
    </location>
</feature>
<proteinExistence type="predicted"/>
<gene>
    <name evidence="3" type="ORF">FNV43_RR21262</name>
</gene>
<evidence type="ECO:0000313" key="3">
    <source>
        <dbReference type="EMBL" id="KAF3438500.1"/>
    </source>
</evidence>
<name>A0A8K0DWC4_9ROSA</name>
<dbReference type="OrthoDB" id="1930729at2759"/>
<dbReference type="PANTHER" id="PTHR48449:SF1">
    <property type="entry name" value="DUF1985 DOMAIN-CONTAINING PROTEIN"/>
    <property type="match status" value="1"/>
</dbReference>
<organism evidence="3 4">
    <name type="scientific">Rhamnella rubrinervis</name>
    <dbReference type="NCBI Taxonomy" id="2594499"/>
    <lineage>
        <taxon>Eukaryota</taxon>
        <taxon>Viridiplantae</taxon>
        <taxon>Streptophyta</taxon>
        <taxon>Embryophyta</taxon>
        <taxon>Tracheophyta</taxon>
        <taxon>Spermatophyta</taxon>
        <taxon>Magnoliopsida</taxon>
        <taxon>eudicotyledons</taxon>
        <taxon>Gunneridae</taxon>
        <taxon>Pentapetalae</taxon>
        <taxon>rosids</taxon>
        <taxon>fabids</taxon>
        <taxon>Rosales</taxon>
        <taxon>Rhamnaceae</taxon>
        <taxon>rhamnoid group</taxon>
        <taxon>Rhamneae</taxon>
        <taxon>Rhamnella</taxon>
    </lineage>
</organism>
<dbReference type="InterPro" id="IPR015410">
    <property type="entry name" value="DUF1985"/>
</dbReference>
<dbReference type="EMBL" id="VOIH02000009">
    <property type="protein sequence ID" value="KAF3438500.1"/>
    <property type="molecule type" value="Genomic_DNA"/>
</dbReference>